<evidence type="ECO:0000256" key="3">
    <source>
        <dbReference type="ARBA" id="ARBA00022795"/>
    </source>
</evidence>
<reference evidence="4 5" key="1">
    <citation type="submission" date="2014-03" db="EMBL/GenBank/DDBJ databases">
        <title>Complete genome sequence of Pseudomonas stutzeri 19SMN4.</title>
        <authorList>
            <person name="Brunet-Galmes I."/>
            <person name="Nogales B."/>
            <person name="Busquets A."/>
            <person name="Pena A."/>
            <person name="Gomila M."/>
            <person name="Garcia-Valdes E."/>
            <person name="Lalucat J."/>
            <person name="Bennasar A."/>
            <person name="Bosch R."/>
        </authorList>
    </citation>
    <scope>NUCLEOTIDE SEQUENCE [LARGE SCALE GENOMIC DNA]</scope>
    <source>
        <strain evidence="4 5">19SMN4</strain>
    </source>
</reference>
<sequence>MNQRDKLLAVVAVDLEQDCADYLALRDLMQALYAFLLERDSPEIDRLNLQITTRVETIGARAQRRAKVLSAFRLQADADGMQRLLGSYPDDQAMRLRQSWQQLGVLASQCQQINERNGKLLAMHHEILGQLLAGSHDARLYQPQMY</sequence>
<dbReference type="AlphaFoldDB" id="A0A023WXN4"/>
<evidence type="ECO:0008006" key="6">
    <source>
        <dbReference type="Google" id="ProtNLM"/>
    </source>
</evidence>
<keyword evidence="3" id="KW-1005">Bacterial flagellum biogenesis</keyword>
<dbReference type="EMBL" id="CP007509">
    <property type="protein sequence ID" value="AHY44858.1"/>
    <property type="molecule type" value="Genomic_DNA"/>
</dbReference>
<evidence type="ECO:0000313" key="5">
    <source>
        <dbReference type="Proteomes" id="UP000025238"/>
    </source>
</evidence>
<gene>
    <name evidence="4" type="ORF">UIB01_21210</name>
</gene>
<dbReference type="GO" id="GO:0044780">
    <property type="term" value="P:bacterial-type flagellum assembly"/>
    <property type="evidence" value="ECO:0007669"/>
    <property type="project" value="InterPro"/>
</dbReference>
<dbReference type="InterPro" id="IPR036679">
    <property type="entry name" value="FlgN-like_sf"/>
</dbReference>
<dbReference type="Pfam" id="PF05130">
    <property type="entry name" value="FlgN"/>
    <property type="match status" value="1"/>
</dbReference>
<dbReference type="PATRIC" id="fig|316.97.peg.4245"/>
<proteinExistence type="inferred from homology"/>
<comment type="similarity">
    <text evidence="2">Belongs to the FlgN family.</text>
</comment>
<dbReference type="InterPro" id="IPR007809">
    <property type="entry name" value="FlgN-like"/>
</dbReference>
<protein>
    <recommendedName>
        <fullName evidence="6">Flagellar protein FlgN</fullName>
    </recommendedName>
</protein>
<evidence type="ECO:0000256" key="2">
    <source>
        <dbReference type="ARBA" id="ARBA00007703"/>
    </source>
</evidence>
<organism evidence="4 5">
    <name type="scientific">Stutzerimonas stutzeri</name>
    <name type="common">Pseudomonas stutzeri</name>
    <dbReference type="NCBI Taxonomy" id="316"/>
    <lineage>
        <taxon>Bacteria</taxon>
        <taxon>Pseudomonadati</taxon>
        <taxon>Pseudomonadota</taxon>
        <taxon>Gammaproteobacteria</taxon>
        <taxon>Pseudomonadales</taxon>
        <taxon>Pseudomonadaceae</taxon>
        <taxon>Stutzerimonas</taxon>
    </lineage>
</organism>
<accession>A0A023WXN4</accession>
<dbReference type="Proteomes" id="UP000025238">
    <property type="component" value="Chromosome"/>
</dbReference>
<dbReference type="KEGG" id="pstu:UIB01_21210"/>
<comment type="function">
    <text evidence="1">Required for the efficient initiation of filament assembly.</text>
</comment>
<evidence type="ECO:0000313" key="4">
    <source>
        <dbReference type="EMBL" id="AHY44858.1"/>
    </source>
</evidence>
<evidence type="ECO:0000256" key="1">
    <source>
        <dbReference type="ARBA" id="ARBA00002397"/>
    </source>
</evidence>
<dbReference type="Gene3D" id="1.20.58.300">
    <property type="entry name" value="FlgN-like"/>
    <property type="match status" value="1"/>
</dbReference>
<dbReference type="SUPFAM" id="SSF140566">
    <property type="entry name" value="FlgN-like"/>
    <property type="match status" value="1"/>
</dbReference>
<dbReference type="OrthoDB" id="5600584at2"/>
<name>A0A023WXN4_STUST</name>